<reference evidence="3" key="1">
    <citation type="journal article" date="2022" name="Microbiol. Resour. Announc.">
        <title>Draft Genome Sequence of a Methanogenic Archaeon from West Spitsbergen Permafrost.</title>
        <authorList>
            <person name="Trubitsyn V."/>
            <person name="Rivkina E."/>
            <person name="Shcherbakova V."/>
        </authorList>
    </citation>
    <scope>NUCLEOTIDE SEQUENCE [LARGE SCALE GENOMIC DNA]</scope>
    <source>
        <strain evidence="3">VT</strain>
    </source>
</reference>
<dbReference type="RefSeq" id="WP_223792530.1">
    <property type="nucleotide sequence ID" value="NZ_JAIOUQ010000016.1"/>
</dbReference>
<feature type="transmembrane region" description="Helical" evidence="1">
    <location>
        <begin position="124"/>
        <end position="144"/>
    </location>
</feature>
<dbReference type="AlphaFoldDB" id="A0A8T5UYI9"/>
<comment type="caution">
    <text evidence="2">The sequence shown here is derived from an EMBL/GenBank/DDBJ whole genome shotgun (WGS) entry which is preliminary data.</text>
</comment>
<evidence type="ECO:0000256" key="1">
    <source>
        <dbReference type="SAM" id="Phobius"/>
    </source>
</evidence>
<name>A0A8T5UYI9_9EURY</name>
<organism evidence="2 3">
    <name type="scientific">Methanobacterium spitsbergense</name>
    <dbReference type="NCBI Taxonomy" id="2874285"/>
    <lineage>
        <taxon>Archaea</taxon>
        <taxon>Methanobacteriati</taxon>
        <taxon>Methanobacteriota</taxon>
        <taxon>Methanomada group</taxon>
        <taxon>Methanobacteria</taxon>
        <taxon>Methanobacteriales</taxon>
        <taxon>Methanobacteriaceae</taxon>
        <taxon>Methanobacterium</taxon>
    </lineage>
</organism>
<protein>
    <submittedName>
        <fullName evidence="2">Uncharacterized protein</fullName>
    </submittedName>
</protein>
<keyword evidence="1" id="KW-1133">Transmembrane helix</keyword>
<keyword evidence="3" id="KW-1185">Reference proteome</keyword>
<evidence type="ECO:0000313" key="2">
    <source>
        <dbReference type="EMBL" id="MBZ2166996.1"/>
    </source>
</evidence>
<sequence>MKTQTKKDPYHICVHEDDFTELFKRSDIKQDSLGRIERTLETKDAKNGIIKEGQDKEFDKLEQRTETLYGMVAETRSDVAEIKGFIQGQDKREAVETREHDADIKQEEIENADKRWHLDRLDKWLIAVLTMIVAVCSIIAGLSVW</sequence>
<dbReference type="Proteomes" id="UP000825933">
    <property type="component" value="Unassembled WGS sequence"/>
</dbReference>
<evidence type="ECO:0000313" key="3">
    <source>
        <dbReference type="Proteomes" id="UP000825933"/>
    </source>
</evidence>
<keyword evidence="1" id="KW-0472">Membrane</keyword>
<accession>A0A8T5UYI9</accession>
<gene>
    <name evidence="2" type="ORF">K8N75_13205</name>
</gene>
<proteinExistence type="predicted"/>
<keyword evidence="1" id="KW-0812">Transmembrane</keyword>
<dbReference type="EMBL" id="JAIOUQ010000016">
    <property type="protein sequence ID" value="MBZ2166996.1"/>
    <property type="molecule type" value="Genomic_DNA"/>
</dbReference>